<dbReference type="InterPro" id="IPR015797">
    <property type="entry name" value="NUDIX_hydrolase-like_dom_sf"/>
</dbReference>
<evidence type="ECO:0000313" key="3">
    <source>
        <dbReference type="Proteomes" id="UP000600139"/>
    </source>
</evidence>
<dbReference type="InterPro" id="IPR000086">
    <property type="entry name" value="NUDIX_hydrolase_dom"/>
</dbReference>
<dbReference type="Gene3D" id="3.90.79.10">
    <property type="entry name" value="Nucleoside Triphosphate Pyrophosphohydrolase"/>
    <property type="match status" value="1"/>
</dbReference>
<dbReference type="PROSITE" id="PS51462">
    <property type="entry name" value="NUDIX"/>
    <property type="match status" value="1"/>
</dbReference>
<gene>
    <name evidence="2" type="ORF">JIN84_12100</name>
</gene>
<proteinExistence type="predicted"/>
<evidence type="ECO:0000313" key="2">
    <source>
        <dbReference type="EMBL" id="MBK1816359.1"/>
    </source>
</evidence>
<dbReference type="EMBL" id="JAENIK010000011">
    <property type="protein sequence ID" value="MBK1816359.1"/>
    <property type="molecule type" value="Genomic_DNA"/>
</dbReference>
<dbReference type="AlphaFoldDB" id="A0A934R3S6"/>
<dbReference type="Gene3D" id="3.40.50.300">
    <property type="entry name" value="P-loop containing nucleotide triphosphate hydrolases"/>
    <property type="match status" value="1"/>
</dbReference>
<dbReference type="SUPFAM" id="SSF55811">
    <property type="entry name" value="Nudix"/>
    <property type="match status" value="1"/>
</dbReference>
<dbReference type="InterPro" id="IPR027417">
    <property type="entry name" value="P-loop_NTPase"/>
</dbReference>
<reference evidence="2" key="1">
    <citation type="submission" date="2021-01" db="EMBL/GenBank/DDBJ databases">
        <title>Modified the classification status of verrucomicrobia.</title>
        <authorList>
            <person name="Feng X."/>
        </authorList>
    </citation>
    <scope>NUCLEOTIDE SEQUENCE</scope>
    <source>
        <strain evidence="2">JCM 18052</strain>
    </source>
</reference>
<protein>
    <recommendedName>
        <fullName evidence="1">Nudix hydrolase domain-containing protein</fullName>
    </recommendedName>
</protein>
<sequence length="465" mass="54078">MKQKLDSMSDSDLKKIEELEALAKDILEQRKASKKRRPIVIEFCGTPKAGKTSCLSALNLFLKRNGFKTRLVTERASICPVGDKFSPLFNIWTSNSAIAQLADYVAGSWRNLDVIICDRGIFDALCWFYWQKDSQYMSDEEHKVLSKYLTMDRFRSLIDIVYVFKVSEKSALEREYKNLLTRKSGTIMNHRVIEAFNKSLDFAVKKYDRDFRKIEQIDTSCIDQNQVGYKVTRQILQTLSDLTEENIAYLDRKDVIQFENRDIWKSEDWPERNFLKLKYEKRTTVEDDETKIQPLPIVILFDPNNRSVLVAKKHQKGVSKGSPESGKVVTYFGGHVRDDDEFAAGSDANFDRTCHYALTRELYEELGVTLNPLISNPLFIWLKNNPRSMKHLAVACVFYTDLDNLRIRLSPDEFVQRSGNSESGKIINIEKLEDSKFEDWSRICLRELLGIDRSEEFTFYRLDTD</sequence>
<comment type="caution">
    <text evidence="2">The sequence shown here is derived from an EMBL/GenBank/DDBJ whole genome shotgun (WGS) entry which is preliminary data.</text>
</comment>
<feature type="domain" description="Nudix hydrolase" evidence="1">
    <location>
        <begin position="291"/>
        <end position="450"/>
    </location>
</feature>
<dbReference type="Proteomes" id="UP000600139">
    <property type="component" value="Unassembled WGS sequence"/>
</dbReference>
<accession>A0A934R3S6</accession>
<dbReference type="RefSeq" id="WP_200351300.1">
    <property type="nucleotide sequence ID" value="NZ_JAENIK010000011.1"/>
</dbReference>
<name>A0A934R3S6_9BACT</name>
<keyword evidence="3" id="KW-1185">Reference proteome</keyword>
<organism evidence="2 3">
    <name type="scientific">Luteolibacter yonseiensis</name>
    <dbReference type="NCBI Taxonomy" id="1144680"/>
    <lineage>
        <taxon>Bacteria</taxon>
        <taxon>Pseudomonadati</taxon>
        <taxon>Verrucomicrobiota</taxon>
        <taxon>Verrucomicrobiia</taxon>
        <taxon>Verrucomicrobiales</taxon>
        <taxon>Verrucomicrobiaceae</taxon>
        <taxon>Luteolibacter</taxon>
    </lineage>
</organism>
<evidence type="ECO:0000259" key="1">
    <source>
        <dbReference type="PROSITE" id="PS51462"/>
    </source>
</evidence>
<dbReference type="SUPFAM" id="SSF52540">
    <property type="entry name" value="P-loop containing nucleoside triphosphate hydrolases"/>
    <property type="match status" value="1"/>
</dbReference>